<reference evidence="1" key="1">
    <citation type="submission" date="2022-08" db="EMBL/GenBank/DDBJ databases">
        <title>Genome Sequence of Pycnoporus sanguineus.</title>
        <authorList>
            <person name="Buettner E."/>
        </authorList>
    </citation>
    <scope>NUCLEOTIDE SEQUENCE</scope>
    <source>
        <strain evidence="1">CG-C14</strain>
    </source>
</reference>
<dbReference type="Proteomes" id="UP001144978">
    <property type="component" value="Unassembled WGS sequence"/>
</dbReference>
<accession>A0ACC1QB20</accession>
<protein>
    <submittedName>
        <fullName evidence="1">Uncharacterized protein</fullName>
    </submittedName>
</protein>
<keyword evidence="2" id="KW-1185">Reference proteome</keyword>
<organism evidence="1 2">
    <name type="scientific">Trametes sanguinea</name>
    <dbReference type="NCBI Taxonomy" id="158606"/>
    <lineage>
        <taxon>Eukaryota</taxon>
        <taxon>Fungi</taxon>
        <taxon>Dikarya</taxon>
        <taxon>Basidiomycota</taxon>
        <taxon>Agaricomycotina</taxon>
        <taxon>Agaricomycetes</taxon>
        <taxon>Polyporales</taxon>
        <taxon>Polyporaceae</taxon>
        <taxon>Trametes</taxon>
    </lineage>
</organism>
<proteinExistence type="predicted"/>
<sequence>MVSTPQLQTATTTASALPAAAEAIEGCRKHLLEADTESEQKDQPPAKEPHCCVLKHPDDKGDAAAQGDDNKDNVTDLLSDGLMSDDHTSNTDGRKEKETLNPKTELSMWHQIAERLKLTIHTLRMIAAIMDSANLHLLPSHSGGQI</sequence>
<evidence type="ECO:0000313" key="1">
    <source>
        <dbReference type="EMBL" id="KAJ3016091.1"/>
    </source>
</evidence>
<dbReference type="EMBL" id="JANSHE010000131">
    <property type="protein sequence ID" value="KAJ3016091.1"/>
    <property type="molecule type" value="Genomic_DNA"/>
</dbReference>
<evidence type="ECO:0000313" key="2">
    <source>
        <dbReference type="Proteomes" id="UP001144978"/>
    </source>
</evidence>
<gene>
    <name evidence="1" type="ORF">NUW54_g881</name>
</gene>
<comment type="caution">
    <text evidence="1">The sequence shown here is derived from an EMBL/GenBank/DDBJ whole genome shotgun (WGS) entry which is preliminary data.</text>
</comment>
<name>A0ACC1QB20_9APHY</name>